<dbReference type="AlphaFoldDB" id="A0A0B4S2X1"/>
<reference evidence="1 2" key="1">
    <citation type="submission" date="2014-10" db="EMBL/GenBank/DDBJ databases">
        <title>Complete genome sequence of Parvimonas micra KCOM 1535 (= ChDC B708).</title>
        <authorList>
            <person name="Kook J.-K."/>
            <person name="Park S.-N."/>
            <person name="Lim Y.K."/>
            <person name="Roh H."/>
        </authorList>
    </citation>
    <scope>NUCLEOTIDE SEQUENCE [LARGE SCALE GENOMIC DNA]</scope>
    <source>
        <strain evidence="2">KCOM 1535 / ChDC B708</strain>
    </source>
</reference>
<dbReference type="STRING" id="33033.NW74_07290"/>
<dbReference type="Pfam" id="PF14196">
    <property type="entry name" value="ATC_hydrolase"/>
    <property type="match status" value="1"/>
</dbReference>
<dbReference type="Proteomes" id="UP000031386">
    <property type="component" value="Chromosome"/>
</dbReference>
<dbReference type="InterPro" id="IPR026002">
    <property type="entry name" value="ATC_hydrolase-like"/>
</dbReference>
<evidence type="ECO:0000313" key="1">
    <source>
        <dbReference type="EMBL" id="AIZ37140.1"/>
    </source>
</evidence>
<evidence type="ECO:0000313" key="2">
    <source>
        <dbReference type="Proteomes" id="UP000031386"/>
    </source>
</evidence>
<organism evidence="1 2">
    <name type="scientific">Parvimonas micra</name>
    <dbReference type="NCBI Taxonomy" id="33033"/>
    <lineage>
        <taxon>Bacteria</taxon>
        <taxon>Bacillati</taxon>
        <taxon>Bacillota</taxon>
        <taxon>Tissierellia</taxon>
        <taxon>Tissierellales</taxon>
        <taxon>Peptoniphilaceae</taxon>
        <taxon>Parvimonas</taxon>
    </lineage>
</organism>
<accession>A0A0B4S2X1</accession>
<protein>
    <submittedName>
        <fullName evidence="1">L-2-amino-thiazoline-4-carboxylic acid hydrolase</fullName>
    </submittedName>
</protein>
<gene>
    <name evidence="1" type="ORF">NW74_07290</name>
</gene>
<name>A0A0B4S2X1_9FIRM</name>
<dbReference type="OrthoDB" id="1495276at2"/>
<keyword evidence="2" id="KW-1185">Reference proteome</keyword>
<proteinExistence type="predicted"/>
<keyword evidence="1" id="KW-0378">Hydrolase</keyword>
<dbReference type="GO" id="GO:0016787">
    <property type="term" value="F:hydrolase activity"/>
    <property type="evidence" value="ECO:0007669"/>
    <property type="project" value="UniProtKB-KW"/>
</dbReference>
<dbReference type="EMBL" id="CP009761">
    <property type="protein sequence ID" value="AIZ37140.1"/>
    <property type="molecule type" value="Genomic_DNA"/>
</dbReference>
<dbReference type="KEGG" id="pmic:NW74_07290"/>
<dbReference type="RefSeq" id="WP_041954733.1">
    <property type="nucleotide sequence ID" value="NZ_CP009761.1"/>
</dbReference>
<sequence length="213" mass="24854">MKNSLCEKIMWYVLSPTIFKFIKQYWKDIDIKNVKRISKKNYKDMIKRTPDIGSLRKNPLRVCLTSGILWLSIYEAMEGKMDQEQFGEMVSATMEAPILKKNFQKQKAFDIKTQKKKIEKNKIANAVSDSEFNWNTELILGRDENEYTVIYHRCGLCALGKQEHHEELIPYMCKMDYETIAMMGGVLKRKGTIATGADCCDFYICKKGSKWDK</sequence>